<dbReference type="Proteomes" id="UP000000442">
    <property type="component" value="Chromosome"/>
</dbReference>
<evidence type="ECO:0000256" key="1">
    <source>
        <dbReference type="ARBA" id="ARBA00004370"/>
    </source>
</evidence>
<dbReference type="EMBL" id="CP001087">
    <property type="protein sequence ID" value="ACN13640.1"/>
    <property type="molecule type" value="Genomic_DNA"/>
</dbReference>
<reference evidence="7 8" key="1">
    <citation type="journal article" date="2009" name="Environ. Microbiol.">
        <title>Genome sequence of Desulfobacterium autotrophicum HRM2, a marine sulfate reducer oxidizing organic carbon completely to carbon dioxide.</title>
        <authorList>
            <person name="Strittmatter A.W."/>
            <person name="Liesegang H."/>
            <person name="Rabus R."/>
            <person name="Decker I."/>
            <person name="Amann J."/>
            <person name="Andres S."/>
            <person name="Henne A."/>
            <person name="Fricke W.F."/>
            <person name="Martinez-Arias R."/>
            <person name="Bartels D."/>
            <person name="Goesmann A."/>
            <person name="Krause L."/>
            <person name="Puehler A."/>
            <person name="Klenk H.P."/>
            <person name="Richter M."/>
            <person name="Schuler M."/>
            <person name="Gloeckner F.O."/>
            <person name="Meyerdierks A."/>
            <person name="Gottschalk G."/>
            <person name="Amann R."/>
        </authorList>
    </citation>
    <scope>NUCLEOTIDE SEQUENCE [LARGE SCALE GENOMIC DNA]</scope>
    <source>
        <strain evidence="8">ATCC 43914 / DSM 3382 / HRM2</strain>
    </source>
</reference>
<evidence type="ECO:0000256" key="3">
    <source>
        <dbReference type="ARBA" id="ARBA00022989"/>
    </source>
</evidence>
<feature type="transmembrane region" description="Helical" evidence="5">
    <location>
        <begin position="46"/>
        <end position="72"/>
    </location>
</feature>
<dbReference type="Pfam" id="PF00924">
    <property type="entry name" value="MS_channel_2nd"/>
    <property type="match status" value="1"/>
</dbReference>
<sequence>MHIFTHLNGMIFIKGGVVIGIAFLVITLSQRIAPWLAGRFSGRYRLYILASVPVVRLIVIVLTVWMIISMAIEPTAENIFALLGAFGLALGFAFKDYVSSLIAGIVTLYEAPYRLGDWVSIEEAQGEVRAIGMRSFEIVTPDDTVVVVPHLKLWASKLFNANGGSRNLQCAAAFYLNPRHDSKLVIQALQDTALTSSYLQVEKPISVVALEKPWATQYRLKAYPVDPRDQFRFTTDLTVRGKAALEALGVAYPDRAVVSAGAFGSE</sequence>
<dbReference type="eggNOG" id="COG0668">
    <property type="taxonomic scope" value="Bacteria"/>
</dbReference>
<keyword evidence="3 5" id="KW-1133">Transmembrane helix</keyword>
<dbReference type="OrthoDB" id="9784565at2"/>
<dbReference type="SUPFAM" id="SSF50182">
    <property type="entry name" value="Sm-like ribonucleoproteins"/>
    <property type="match status" value="1"/>
</dbReference>
<feature type="transmembrane region" description="Helical" evidence="5">
    <location>
        <begin position="78"/>
        <end position="94"/>
    </location>
</feature>
<evidence type="ECO:0000256" key="4">
    <source>
        <dbReference type="ARBA" id="ARBA00023136"/>
    </source>
</evidence>
<accession>C0QHT2</accession>
<dbReference type="GO" id="GO:0008381">
    <property type="term" value="F:mechanosensitive monoatomic ion channel activity"/>
    <property type="evidence" value="ECO:0007669"/>
    <property type="project" value="InterPro"/>
</dbReference>
<dbReference type="RefSeq" id="WP_012662889.1">
    <property type="nucleotide sequence ID" value="NC_012108.1"/>
</dbReference>
<comment type="subcellular location">
    <subcellularLocation>
        <location evidence="1">Membrane</location>
    </subcellularLocation>
</comment>
<evidence type="ECO:0000259" key="6">
    <source>
        <dbReference type="Pfam" id="PF00924"/>
    </source>
</evidence>
<gene>
    <name evidence="7" type="primary">mscC1</name>
    <name evidence="7" type="ordered locus">HRM2_05260</name>
</gene>
<keyword evidence="4 5" id="KW-0472">Membrane</keyword>
<dbReference type="InterPro" id="IPR006685">
    <property type="entry name" value="MscS_channel_2nd"/>
</dbReference>
<evidence type="ECO:0000256" key="5">
    <source>
        <dbReference type="SAM" id="Phobius"/>
    </source>
</evidence>
<dbReference type="InterPro" id="IPR023408">
    <property type="entry name" value="MscS_beta-dom_sf"/>
</dbReference>
<dbReference type="STRING" id="177437.HRM2_05260"/>
<organism evidence="7 8">
    <name type="scientific">Desulforapulum autotrophicum (strain ATCC 43914 / DSM 3382 / VKM B-1955 / HRM2)</name>
    <name type="common">Desulfobacterium autotrophicum</name>
    <dbReference type="NCBI Taxonomy" id="177437"/>
    <lineage>
        <taxon>Bacteria</taxon>
        <taxon>Pseudomonadati</taxon>
        <taxon>Thermodesulfobacteriota</taxon>
        <taxon>Desulfobacteria</taxon>
        <taxon>Desulfobacterales</taxon>
        <taxon>Desulfobacteraceae</taxon>
        <taxon>Desulforapulum</taxon>
    </lineage>
</organism>
<evidence type="ECO:0000313" key="8">
    <source>
        <dbReference type="Proteomes" id="UP000000442"/>
    </source>
</evidence>
<dbReference type="InterPro" id="IPR010920">
    <property type="entry name" value="LSM_dom_sf"/>
</dbReference>
<dbReference type="KEGG" id="dat:HRM2_05260"/>
<name>C0QHT2_DESAH</name>
<evidence type="ECO:0000313" key="7">
    <source>
        <dbReference type="EMBL" id="ACN13640.1"/>
    </source>
</evidence>
<keyword evidence="2 5" id="KW-0812">Transmembrane</keyword>
<dbReference type="PANTHER" id="PTHR30221:SF1">
    <property type="entry name" value="SMALL-CONDUCTANCE MECHANOSENSITIVE CHANNEL"/>
    <property type="match status" value="1"/>
</dbReference>
<proteinExistence type="predicted"/>
<protein>
    <submittedName>
        <fullName evidence="7">MscC1</fullName>
    </submittedName>
</protein>
<dbReference type="PANTHER" id="PTHR30221">
    <property type="entry name" value="SMALL-CONDUCTANCE MECHANOSENSITIVE CHANNEL"/>
    <property type="match status" value="1"/>
</dbReference>
<evidence type="ECO:0000256" key="2">
    <source>
        <dbReference type="ARBA" id="ARBA00022692"/>
    </source>
</evidence>
<feature type="domain" description="Mechanosensitive ion channel MscS" evidence="6">
    <location>
        <begin position="96"/>
        <end position="162"/>
    </location>
</feature>
<dbReference type="HOGENOM" id="CLU_062814_1_0_7"/>
<dbReference type="Gene3D" id="2.30.30.60">
    <property type="match status" value="1"/>
</dbReference>
<dbReference type="InterPro" id="IPR045275">
    <property type="entry name" value="MscS_archaea/bacteria_type"/>
</dbReference>
<feature type="transmembrane region" description="Helical" evidence="5">
    <location>
        <begin position="6"/>
        <end position="26"/>
    </location>
</feature>
<dbReference type="Gene3D" id="1.10.287.1260">
    <property type="match status" value="1"/>
</dbReference>
<dbReference type="AlphaFoldDB" id="C0QHT2"/>
<keyword evidence="8" id="KW-1185">Reference proteome</keyword>
<dbReference type="GO" id="GO:0016020">
    <property type="term" value="C:membrane"/>
    <property type="evidence" value="ECO:0007669"/>
    <property type="project" value="UniProtKB-SubCell"/>
</dbReference>